<protein>
    <submittedName>
        <fullName evidence="1">Uncharacterized protein</fullName>
    </submittedName>
</protein>
<comment type="caution">
    <text evidence="1">The sequence shown here is derived from an EMBL/GenBank/DDBJ whole genome shotgun (WGS) entry which is preliminary data.</text>
</comment>
<organism evidence="1 2">
    <name type="scientific">Candidatus Methylumidiphilus alinenensis</name>
    <dbReference type="NCBI Taxonomy" id="2202197"/>
    <lineage>
        <taxon>Bacteria</taxon>
        <taxon>Pseudomonadati</taxon>
        <taxon>Pseudomonadota</taxon>
        <taxon>Gammaproteobacteria</taxon>
        <taxon>Methylococcales</taxon>
        <taxon>Candidatus Methylumidiphilus</taxon>
    </lineage>
</organism>
<dbReference type="EMBL" id="QJPH01000513">
    <property type="protein sequence ID" value="PZN71653.1"/>
    <property type="molecule type" value="Genomic_DNA"/>
</dbReference>
<dbReference type="Proteomes" id="UP000249396">
    <property type="component" value="Unassembled WGS sequence"/>
</dbReference>
<proteinExistence type="predicted"/>
<gene>
    <name evidence="1" type="ORF">DM484_25890</name>
</gene>
<dbReference type="AlphaFoldDB" id="A0A2W4QI63"/>
<sequence>MEILEAFEKGELKRVANAMQEIELHKAIADATFKQDVDVNPCLAVGHDRRTPKGFKPLAGG</sequence>
<name>A0A2W4QI63_9GAMM</name>
<evidence type="ECO:0000313" key="2">
    <source>
        <dbReference type="Proteomes" id="UP000249396"/>
    </source>
</evidence>
<accession>A0A2W4QI63</accession>
<reference evidence="1 2" key="1">
    <citation type="journal article" date="2018" name="Aquat. Microb. Ecol.">
        <title>Gammaproteobacterial methanotrophs dominate.</title>
        <authorList>
            <person name="Rissanen A.J."/>
            <person name="Saarenheimo J."/>
            <person name="Tiirola M."/>
            <person name="Peura S."/>
            <person name="Aalto S.L."/>
            <person name="Karvinen A."/>
            <person name="Nykanen H."/>
        </authorList>
    </citation>
    <scope>NUCLEOTIDE SEQUENCE [LARGE SCALE GENOMIC DNA]</scope>
    <source>
        <strain evidence="1">AMbin10</strain>
    </source>
</reference>
<evidence type="ECO:0000313" key="1">
    <source>
        <dbReference type="EMBL" id="PZN71653.1"/>
    </source>
</evidence>